<dbReference type="Proteomes" id="UP000460272">
    <property type="component" value="Unassembled WGS sequence"/>
</dbReference>
<evidence type="ECO:0000313" key="1">
    <source>
        <dbReference type="EMBL" id="TVZ03244.1"/>
    </source>
</evidence>
<evidence type="ECO:0000313" key="2">
    <source>
        <dbReference type="Proteomes" id="UP000460272"/>
    </source>
</evidence>
<name>A0A6P2BW13_9ACTN</name>
<sequence length="83" mass="8977">MLDGLTYDDSEPPSITMVPAGVSWDEVCDHIKIAHDFMLVPGDGSYAGAYWTGTAMVVLDGLGADQDEALAEFRDQLGERGER</sequence>
<protein>
    <submittedName>
        <fullName evidence="1">Uncharacterized protein</fullName>
    </submittedName>
</protein>
<reference evidence="1 2" key="1">
    <citation type="submission" date="2018-11" db="EMBL/GenBank/DDBJ databases">
        <title>Trebonia kvetii gen.nov., sp.nov., a novel acidophilic actinobacterium, and proposal of the new actinobacterial family Treboniaceae fam. nov.</title>
        <authorList>
            <person name="Rapoport D."/>
            <person name="Sagova-Mareckova M."/>
            <person name="Sedlacek I."/>
            <person name="Provaznik J."/>
            <person name="Kralova S."/>
            <person name="Pavlinic D."/>
            <person name="Benes V."/>
            <person name="Kopecky J."/>
        </authorList>
    </citation>
    <scope>NUCLEOTIDE SEQUENCE [LARGE SCALE GENOMIC DNA]</scope>
    <source>
        <strain evidence="1 2">15Tr583</strain>
    </source>
</reference>
<gene>
    <name evidence="1" type="ORF">EAS64_22715</name>
</gene>
<accession>A0A6P2BW13</accession>
<keyword evidence="2" id="KW-1185">Reference proteome</keyword>
<proteinExistence type="predicted"/>
<organism evidence="1 2">
    <name type="scientific">Trebonia kvetii</name>
    <dbReference type="NCBI Taxonomy" id="2480626"/>
    <lineage>
        <taxon>Bacteria</taxon>
        <taxon>Bacillati</taxon>
        <taxon>Actinomycetota</taxon>
        <taxon>Actinomycetes</taxon>
        <taxon>Streptosporangiales</taxon>
        <taxon>Treboniaceae</taxon>
        <taxon>Trebonia</taxon>
    </lineage>
</organism>
<dbReference type="RefSeq" id="WP_145855826.1">
    <property type="nucleotide sequence ID" value="NZ_RPFW01000004.1"/>
</dbReference>
<dbReference type="AlphaFoldDB" id="A0A6P2BW13"/>
<dbReference type="EMBL" id="RPFW01000004">
    <property type="protein sequence ID" value="TVZ03244.1"/>
    <property type="molecule type" value="Genomic_DNA"/>
</dbReference>
<comment type="caution">
    <text evidence="1">The sequence shown here is derived from an EMBL/GenBank/DDBJ whole genome shotgun (WGS) entry which is preliminary data.</text>
</comment>